<keyword evidence="5" id="KW-1185">Reference proteome</keyword>
<keyword evidence="2" id="KW-0472">Membrane</keyword>
<dbReference type="InterPro" id="IPR001623">
    <property type="entry name" value="DnaJ_domain"/>
</dbReference>
<evidence type="ECO:0000256" key="1">
    <source>
        <dbReference type="SAM" id="MobiDB-lite"/>
    </source>
</evidence>
<dbReference type="Pfam" id="PF00226">
    <property type="entry name" value="DnaJ"/>
    <property type="match status" value="1"/>
</dbReference>
<dbReference type="PANTHER" id="PTHR45283">
    <property type="entry name" value="NAD(P)H-QUINONE OXIDOREDUCTASE SUBUNIT T, CHLOROPLASTIC"/>
    <property type="match status" value="1"/>
</dbReference>
<keyword evidence="2" id="KW-0812">Transmembrane</keyword>
<reference evidence="5" key="2">
    <citation type="journal article" date="2022" name="Front. Microbiol.">
        <title>Comparative Genomic Analysis Revealed Distinct Molecular Components and Organization of CO2-Concentrating Mechanism in Thermophilic Cyanobacteria.</title>
        <authorList>
            <person name="Tang J."/>
            <person name="Zhou H."/>
            <person name="Yao D."/>
            <person name="Riaz S."/>
            <person name="You D."/>
            <person name="Klepacz-Smolka A."/>
            <person name="Daroch M."/>
        </authorList>
    </citation>
    <scope>NUCLEOTIDE SEQUENCE [LARGE SCALE GENOMIC DNA]</scope>
    <source>
        <strain evidence="5">PCC 6715</strain>
    </source>
</reference>
<dbReference type="EMBL" id="CP018092">
    <property type="protein sequence ID" value="ATS18620.1"/>
    <property type="molecule type" value="Genomic_DNA"/>
</dbReference>
<evidence type="ECO:0000256" key="2">
    <source>
        <dbReference type="SAM" id="Phobius"/>
    </source>
</evidence>
<dbReference type="AlphaFoldDB" id="A0A2D2Q278"/>
<dbReference type="PROSITE" id="PS00636">
    <property type="entry name" value="DNAJ_1"/>
    <property type="match status" value="1"/>
</dbReference>
<feature type="region of interest" description="Disordered" evidence="1">
    <location>
        <begin position="78"/>
        <end position="101"/>
    </location>
</feature>
<dbReference type="Gene3D" id="1.10.287.110">
    <property type="entry name" value="DnaJ domain"/>
    <property type="match status" value="1"/>
</dbReference>
<feature type="compositionally biased region" description="Low complexity" evidence="1">
    <location>
        <begin position="78"/>
        <end position="94"/>
    </location>
</feature>
<dbReference type="InterPro" id="IPR044618">
    <property type="entry name" value="NdhT-like"/>
</dbReference>
<protein>
    <submittedName>
        <fullName evidence="4">Heat-shock protein</fullName>
    </submittedName>
</protein>
<dbReference type="PRINTS" id="PR00625">
    <property type="entry name" value="JDOMAIN"/>
</dbReference>
<keyword evidence="2" id="KW-1133">Transmembrane helix</keyword>
<dbReference type="SUPFAM" id="SSF46565">
    <property type="entry name" value="Chaperone J-domain"/>
    <property type="match status" value="1"/>
</dbReference>
<evidence type="ECO:0000259" key="3">
    <source>
        <dbReference type="PROSITE" id="PS50076"/>
    </source>
</evidence>
<proteinExistence type="predicted"/>
<feature type="domain" description="J" evidence="3">
    <location>
        <begin position="7"/>
        <end position="73"/>
    </location>
</feature>
<dbReference type="InterPro" id="IPR018253">
    <property type="entry name" value="DnaJ_domain_CS"/>
</dbReference>
<sequence>MGHLGQSHYEVLDVPPSASLADIRRAYREKSKLYHPDTTTLPVAIAREEFHRLNEAYAVLTNAEQRQWYDLQLQLRSSRSGGVPSSPSQLSPPLYRAARPQDDRPLSAGELFALFILGVTFVGCLLLAVIVGFSQQGQEWILQIVNNVAA</sequence>
<dbReference type="PANTHER" id="PTHR45283:SF1">
    <property type="entry name" value="NAD(P)H-QUINONE OXIDOREDUCTASE SUBUNIT T, CHLOROPLASTIC"/>
    <property type="match status" value="1"/>
</dbReference>
<dbReference type="CDD" id="cd06257">
    <property type="entry name" value="DnaJ"/>
    <property type="match status" value="1"/>
</dbReference>
<reference evidence="4 5" key="1">
    <citation type="submission" date="2016-11" db="EMBL/GenBank/DDBJ databases">
        <title>Complete genome sequence of thermophilic cyanobacteria strain Synechococcus sp. PCC6715.</title>
        <authorList>
            <person name="Tang J."/>
            <person name="Daroch M."/>
            <person name="Liang Y."/>
            <person name="Jiang D."/>
            <person name="Shah M."/>
        </authorList>
    </citation>
    <scope>NUCLEOTIDE SEQUENCE [LARGE SCALE GENOMIC DNA]</scope>
    <source>
        <strain evidence="4 5">PCC 6715</strain>
    </source>
</reference>
<dbReference type="SMART" id="SM00271">
    <property type="entry name" value="DnaJ"/>
    <property type="match status" value="1"/>
</dbReference>
<dbReference type="PROSITE" id="PS50076">
    <property type="entry name" value="DNAJ_2"/>
    <property type="match status" value="1"/>
</dbReference>
<dbReference type="KEGG" id="slw:BRW62_07485"/>
<evidence type="ECO:0000313" key="4">
    <source>
        <dbReference type="EMBL" id="ATS18620.1"/>
    </source>
</evidence>
<name>A0A2D2Q278_PARLV</name>
<dbReference type="Proteomes" id="UP000231057">
    <property type="component" value="Chromosome"/>
</dbReference>
<evidence type="ECO:0000313" key="5">
    <source>
        <dbReference type="Proteomes" id="UP000231057"/>
    </source>
</evidence>
<organism evidence="4 5">
    <name type="scientific">Parathermosynechococcus lividus PCC 6715</name>
    <dbReference type="NCBI Taxonomy" id="1917166"/>
    <lineage>
        <taxon>Bacteria</taxon>
        <taxon>Bacillati</taxon>
        <taxon>Cyanobacteriota</taxon>
        <taxon>Cyanophyceae</taxon>
        <taxon>Acaryochloridales</taxon>
        <taxon>Thermosynechococcaceae</taxon>
        <taxon>Parathermosynechococcus</taxon>
    </lineage>
</organism>
<dbReference type="OrthoDB" id="9779889at2"/>
<gene>
    <name evidence="4" type="ORF">BRW62_07485</name>
</gene>
<dbReference type="InterPro" id="IPR036869">
    <property type="entry name" value="J_dom_sf"/>
</dbReference>
<accession>A0A2D2Q278</accession>
<feature type="transmembrane region" description="Helical" evidence="2">
    <location>
        <begin position="111"/>
        <end position="133"/>
    </location>
</feature>